<evidence type="ECO:0000256" key="1">
    <source>
        <dbReference type="SAM" id="MobiDB-lite"/>
    </source>
</evidence>
<reference evidence="2 3" key="1">
    <citation type="submission" date="2019-04" db="EMBL/GenBank/DDBJ databases">
        <authorList>
            <person name="Jiang L."/>
        </authorList>
    </citation>
    <scope>NUCLEOTIDE SEQUENCE [LARGE SCALE GENOMIC DNA]</scope>
    <source>
        <strain evidence="2 3">YIM 131853</strain>
    </source>
</reference>
<dbReference type="AlphaFoldDB" id="A0A4V3WSM6"/>
<dbReference type="RefSeq" id="WP_136429129.1">
    <property type="nucleotide sequence ID" value="NZ_SSSM01000006.1"/>
</dbReference>
<evidence type="ECO:0000313" key="2">
    <source>
        <dbReference type="EMBL" id="THG28697.1"/>
    </source>
</evidence>
<organism evidence="2 3">
    <name type="scientific">Naasia lichenicola</name>
    <dbReference type="NCBI Taxonomy" id="2565933"/>
    <lineage>
        <taxon>Bacteria</taxon>
        <taxon>Bacillati</taxon>
        <taxon>Actinomycetota</taxon>
        <taxon>Actinomycetes</taxon>
        <taxon>Micrococcales</taxon>
        <taxon>Microbacteriaceae</taxon>
        <taxon>Naasia</taxon>
    </lineage>
</organism>
<gene>
    <name evidence="2" type="ORF">E6C64_18100</name>
</gene>
<dbReference type="EMBL" id="SSSM01000006">
    <property type="protein sequence ID" value="THG28697.1"/>
    <property type="molecule type" value="Genomic_DNA"/>
</dbReference>
<comment type="caution">
    <text evidence="2">The sequence shown here is derived from an EMBL/GenBank/DDBJ whole genome shotgun (WGS) entry which is preliminary data.</text>
</comment>
<accession>A0A4V3WSM6</accession>
<evidence type="ECO:0008006" key="4">
    <source>
        <dbReference type="Google" id="ProtNLM"/>
    </source>
</evidence>
<feature type="compositionally biased region" description="Low complexity" evidence="1">
    <location>
        <begin position="1"/>
        <end position="11"/>
    </location>
</feature>
<feature type="compositionally biased region" description="Basic and acidic residues" evidence="1">
    <location>
        <begin position="14"/>
        <end position="43"/>
    </location>
</feature>
<sequence length="63" mass="6934">MSTETEGAAAEAAEETKRKFREALDRKNANAAKRGEAHLDGESAIHSTHGPSDHKREFRRKSG</sequence>
<keyword evidence="3" id="KW-1185">Reference proteome</keyword>
<dbReference type="Proteomes" id="UP000309133">
    <property type="component" value="Unassembled WGS sequence"/>
</dbReference>
<evidence type="ECO:0000313" key="3">
    <source>
        <dbReference type="Proteomes" id="UP000309133"/>
    </source>
</evidence>
<protein>
    <recommendedName>
        <fullName evidence="4">DUF5302 domain-containing protein</fullName>
    </recommendedName>
</protein>
<proteinExistence type="predicted"/>
<dbReference type="InterPro" id="IPR035172">
    <property type="entry name" value="DUF5302"/>
</dbReference>
<name>A0A4V3WSM6_9MICO</name>
<dbReference type="Pfam" id="PF17227">
    <property type="entry name" value="DUF5302"/>
    <property type="match status" value="1"/>
</dbReference>
<feature type="region of interest" description="Disordered" evidence="1">
    <location>
        <begin position="1"/>
        <end position="63"/>
    </location>
</feature>
<dbReference type="OrthoDB" id="4319558at2"/>